<evidence type="ECO:0000313" key="2">
    <source>
        <dbReference type="EMBL" id="NKE57200.1"/>
    </source>
</evidence>
<accession>A0ABX1FEJ8</accession>
<gene>
    <name evidence="2" type="ORF">FXN61_10290</name>
</gene>
<organism evidence="2 3">
    <name type="scientific">Lentzea indica</name>
    <dbReference type="NCBI Taxonomy" id="2604800"/>
    <lineage>
        <taxon>Bacteria</taxon>
        <taxon>Bacillati</taxon>
        <taxon>Actinomycetota</taxon>
        <taxon>Actinomycetes</taxon>
        <taxon>Pseudonocardiales</taxon>
        <taxon>Pseudonocardiaceae</taxon>
        <taxon>Lentzea</taxon>
    </lineage>
</organism>
<protein>
    <submittedName>
        <fullName evidence="2">DUF397 domain-containing protein</fullName>
    </submittedName>
</protein>
<sequence>MSHERNWRKSSYSNDTIESACVEVSLPATARSAAHAAFMPVPVALVRDSKATGRDVLAFSIGAWRAFVESVA</sequence>
<dbReference type="RefSeq" id="WP_167972668.1">
    <property type="nucleotide sequence ID" value="NZ_VSRL01000027.1"/>
</dbReference>
<evidence type="ECO:0000313" key="3">
    <source>
        <dbReference type="Proteomes" id="UP001515943"/>
    </source>
</evidence>
<dbReference type="Pfam" id="PF04149">
    <property type="entry name" value="DUF397"/>
    <property type="match status" value="1"/>
</dbReference>
<reference evidence="2 3" key="1">
    <citation type="submission" date="2019-08" db="EMBL/GenBank/DDBJ databases">
        <title>Lentzea from Indian Himalayas.</title>
        <authorList>
            <person name="Mandal S."/>
            <person name="Mallick Gupta A."/>
            <person name="Maiti P.K."/>
            <person name="Sarkar J."/>
            <person name="Mandal S."/>
        </authorList>
    </citation>
    <scope>NUCLEOTIDE SEQUENCE [LARGE SCALE GENOMIC DNA]</scope>
    <source>
        <strain evidence="2 3">PSKA42</strain>
    </source>
</reference>
<keyword evidence="3" id="KW-1185">Reference proteome</keyword>
<feature type="domain" description="DUF397" evidence="1">
    <location>
        <begin position="6"/>
        <end position="71"/>
    </location>
</feature>
<dbReference type="Proteomes" id="UP001515943">
    <property type="component" value="Unassembled WGS sequence"/>
</dbReference>
<dbReference type="InterPro" id="IPR007278">
    <property type="entry name" value="DUF397"/>
</dbReference>
<comment type="caution">
    <text evidence="2">The sequence shown here is derived from an EMBL/GenBank/DDBJ whole genome shotgun (WGS) entry which is preliminary data.</text>
</comment>
<proteinExistence type="predicted"/>
<evidence type="ECO:0000259" key="1">
    <source>
        <dbReference type="Pfam" id="PF04149"/>
    </source>
</evidence>
<name>A0ABX1FEJ8_9PSEU</name>
<dbReference type="EMBL" id="VSRL01000027">
    <property type="protein sequence ID" value="NKE57200.1"/>
    <property type="molecule type" value="Genomic_DNA"/>
</dbReference>